<reference evidence="1 2" key="1">
    <citation type="submission" date="2021-06" db="EMBL/GenBank/DDBJ databases">
        <authorList>
            <person name="Palmer J.M."/>
        </authorList>
    </citation>
    <scope>NUCLEOTIDE SEQUENCE [LARGE SCALE GENOMIC DNA]</scope>
    <source>
        <strain evidence="2">if_2019</strain>
        <tissue evidence="1">Muscle</tissue>
    </source>
</reference>
<proteinExistence type="predicted"/>
<dbReference type="EMBL" id="JAHRIQ010073538">
    <property type="protein sequence ID" value="MEQ2245525.1"/>
    <property type="molecule type" value="Genomic_DNA"/>
</dbReference>
<gene>
    <name evidence="1" type="ORF">ILYODFUR_028891</name>
</gene>
<comment type="caution">
    <text evidence="1">The sequence shown here is derived from an EMBL/GenBank/DDBJ whole genome shotgun (WGS) entry which is preliminary data.</text>
</comment>
<protein>
    <submittedName>
        <fullName evidence="1">Uncharacterized protein</fullName>
    </submittedName>
</protein>
<name>A0ABV0UM50_9TELE</name>
<organism evidence="1 2">
    <name type="scientific">Ilyodon furcidens</name>
    <name type="common">goldbreast splitfin</name>
    <dbReference type="NCBI Taxonomy" id="33524"/>
    <lineage>
        <taxon>Eukaryota</taxon>
        <taxon>Metazoa</taxon>
        <taxon>Chordata</taxon>
        <taxon>Craniata</taxon>
        <taxon>Vertebrata</taxon>
        <taxon>Euteleostomi</taxon>
        <taxon>Actinopterygii</taxon>
        <taxon>Neopterygii</taxon>
        <taxon>Teleostei</taxon>
        <taxon>Neoteleostei</taxon>
        <taxon>Acanthomorphata</taxon>
        <taxon>Ovalentaria</taxon>
        <taxon>Atherinomorphae</taxon>
        <taxon>Cyprinodontiformes</taxon>
        <taxon>Goodeidae</taxon>
        <taxon>Ilyodon</taxon>
    </lineage>
</organism>
<accession>A0ABV0UM50</accession>
<keyword evidence="2" id="KW-1185">Reference proteome</keyword>
<evidence type="ECO:0000313" key="1">
    <source>
        <dbReference type="EMBL" id="MEQ2245525.1"/>
    </source>
</evidence>
<evidence type="ECO:0000313" key="2">
    <source>
        <dbReference type="Proteomes" id="UP001482620"/>
    </source>
</evidence>
<dbReference type="Proteomes" id="UP001482620">
    <property type="component" value="Unassembled WGS sequence"/>
</dbReference>
<sequence length="105" mass="11813">MCMCCCDDTCCLGTHVRTLRNRSVRARSLSDISRRAVIELLTKFIHRSALLHSHQWRSSTGDTSACSGVSFHADKLLNLMRFPQTFHEPDSDPGAPMRAELYPSC</sequence>